<dbReference type="Proteomes" id="UP000319004">
    <property type="component" value="Chromosome"/>
</dbReference>
<proteinExistence type="predicted"/>
<dbReference type="EMBL" id="CP037423">
    <property type="protein sequence ID" value="QDV40995.1"/>
    <property type="molecule type" value="Genomic_DNA"/>
</dbReference>
<dbReference type="NCBIfam" id="NF040521">
    <property type="entry name" value="C45_proenzyme"/>
    <property type="match status" value="1"/>
</dbReference>
<dbReference type="AlphaFoldDB" id="A0A518HJG9"/>
<gene>
    <name evidence="2" type="ORF">Enr13x_08330</name>
</gene>
<dbReference type="Pfam" id="PF03417">
    <property type="entry name" value="AAT"/>
    <property type="match status" value="1"/>
</dbReference>
<dbReference type="GO" id="GO:0016740">
    <property type="term" value="F:transferase activity"/>
    <property type="evidence" value="ECO:0007669"/>
    <property type="project" value="UniProtKB-KW"/>
</dbReference>
<organism evidence="2 3">
    <name type="scientific">Stieleria neptunia</name>
    <dbReference type="NCBI Taxonomy" id="2527979"/>
    <lineage>
        <taxon>Bacteria</taxon>
        <taxon>Pseudomonadati</taxon>
        <taxon>Planctomycetota</taxon>
        <taxon>Planctomycetia</taxon>
        <taxon>Pirellulales</taxon>
        <taxon>Pirellulaceae</taxon>
        <taxon>Stieleria</taxon>
    </lineage>
</organism>
<evidence type="ECO:0000313" key="3">
    <source>
        <dbReference type="Proteomes" id="UP000319004"/>
    </source>
</evidence>
<sequence length="608" mass="66116">MLLGLVLLSGPARGGDAGSTIDPLAANLQPYLDLLSGSQQEFELRCRAEVPIDGDAQTIKIRLARYGNHAFDLDLEHRDYEVRIRRRDGATAFALPKHGVVYVGRGDAAADAEVADTAADSLSPSGLSQRLISTRTTLSTYAPLLATPDGAAIAAALKTFVGITYDPATRRGRGNGSVEFSFEPNGSLQVRVEDAQLDLFIADQPSAMAGADDWPGMKQIEIPREELERTLVRGVRRAVEILAPSKVLTSPSKRDRETASGRLRWIDGHRVVLLSGSPREIGRAHGELLTDEAQACIDSVLHTFGVVQTIRSGSWFRHDLDAAFARLSPHIPDRHRIETRAMARALGLDENLVDSLNVFPELFHCSGFAVFGEATRDGKLYHGRVLDYMTTIGLQDSATTFIVAADGQIPFANVGYAGFIGSVSGMNAQAISLGEMGGGGEGRWDGVPMATLMRRALEECSTLDEVITLWRDSPRTCEYYYVFADGKTNRAVGVAADPDSIEFIQPGQADPRLGEGIQDAVVLSAGDRLKVLRQRVHEKHGQIDAEVGKWLMSRPVAMQSNLHNVLFVPADQVMYVANADHRRPAAERPYVRLDLRELLTSLAGRGGE</sequence>
<accession>A0A518HJG9</accession>
<name>A0A518HJG9_9BACT</name>
<feature type="domain" description="Peptidase C45 hydrolase" evidence="1">
    <location>
        <begin position="381"/>
        <end position="494"/>
    </location>
</feature>
<dbReference type="PANTHER" id="PTHR35190">
    <property type="entry name" value="PROTEIN DCD1B"/>
    <property type="match status" value="1"/>
</dbReference>
<evidence type="ECO:0000313" key="2">
    <source>
        <dbReference type="EMBL" id="QDV40995.1"/>
    </source>
</evidence>
<keyword evidence="2" id="KW-0808">Transferase</keyword>
<evidence type="ECO:0000259" key="1">
    <source>
        <dbReference type="Pfam" id="PF03417"/>
    </source>
</evidence>
<dbReference type="PANTHER" id="PTHR35190:SF1">
    <property type="entry name" value="PEPTIDASE C45 HYDROLASE DOMAIN-CONTAINING PROTEIN"/>
    <property type="match status" value="1"/>
</dbReference>
<dbReference type="KEGG" id="snep:Enr13x_08330"/>
<dbReference type="InterPro" id="IPR047803">
    <property type="entry name" value="DCD1A/B-like"/>
</dbReference>
<keyword evidence="3" id="KW-1185">Reference proteome</keyword>
<dbReference type="OrthoDB" id="264208at2"/>
<dbReference type="InterPro" id="IPR047794">
    <property type="entry name" value="C45_proenzyme-like"/>
</dbReference>
<protein>
    <submittedName>
        <fullName evidence="2">Acyl-coenzyme A:6-aminopenicillanic acid acyl-transferase</fullName>
    </submittedName>
</protein>
<dbReference type="Gene3D" id="3.60.60.10">
    <property type="entry name" value="Penicillin V Acylase, Chain A"/>
    <property type="match status" value="1"/>
</dbReference>
<reference evidence="2 3" key="1">
    <citation type="submission" date="2019-03" db="EMBL/GenBank/DDBJ databases">
        <title>Deep-cultivation of Planctomycetes and their phenomic and genomic characterization uncovers novel biology.</title>
        <authorList>
            <person name="Wiegand S."/>
            <person name="Jogler M."/>
            <person name="Boedeker C."/>
            <person name="Pinto D."/>
            <person name="Vollmers J."/>
            <person name="Rivas-Marin E."/>
            <person name="Kohn T."/>
            <person name="Peeters S.H."/>
            <person name="Heuer A."/>
            <person name="Rast P."/>
            <person name="Oberbeckmann S."/>
            <person name="Bunk B."/>
            <person name="Jeske O."/>
            <person name="Meyerdierks A."/>
            <person name="Storesund J.E."/>
            <person name="Kallscheuer N."/>
            <person name="Luecker S."/>
            <person name="Lage O.M."/>
            <person name="Pohl T."/>
            <person name="Merkel B.J."/>
            <person name="Hornburger P."/>
            <person name="Mueller R.-W."/>
            <person name="Bruemmer F."/>
            <person name="Labrenz M."/>
            <person name="Spormann A.M."/>
            <person name="Op den Camp H."/>
            <person name="Overmann J."/>
            <person name="Amann R."/>
            <person name="Jetten M.S.M."/>
            <person name="Mascher T."/>
            <person name="Medema M.H."/>
            <person name="Devos D.P."/>
            <person name="Kaster A.-K."/>
            <person name="Ovreas L."/>
            <person name="Rohde M."/>
            <person name="Galperin M.Y."/>
            <person name="Jogler C."/>
        </authorList>
    </citation>
    <scope>NUCLEOTIDE SEQUENCE [LARGE SCALE GENOMIC DNA]</scope>
    <source>
        <strain evidence="2 3">Enr13</strain>
    </source>
</reference>
<dbReference type="InterPro" id="IPR005079">
    <property type="entry name" value="Peptidase_C45_hydrolase"/>
</dbReference>